<evidence type="ECO:0000259" key="3">
    <source>
        <dbReference type="Pfam" id="PF05686"/>
    </source>
</evidence>
<organism evidence="4">
    <name type="scientific">Paramoeba aestuarina</name>
    <dbReference type="NCBI Taxonomy" id="180227"/>
    <lineage>
        <taxon>Eukaryota</taxon>
        <taxon>Amoebozoa</taxon>
        <taxon>Discosea</taxon>
        <taxon>Flabellinia</taxon>
        <taxon>Dactylopodida</taxon>
        <taxon>Paramoebidae</taxon>
        <taxon>Paramoeba</taxon>
    </lineage>
</organism>
<gene>
    <name evidence="4" type="ORF">NAES01612_LOCUS21824</name>
</gene>
<dbReference type="InterPro" id="IPR051091">
    <property type="entry name" value="O-Glucosyltr/Glycosyltrsf_90"/>
</dbReference>
<keyword evidence="2" id="KW-0808">Transferase</keyword>
<evidence type="ECO:0000256" key="2">
    <source>
        <dbReference type="ARBA" id="ARBA00022679"/>
    </source>
</evidence>
<dbReference type="GO" id="GO:0016740">
    <property type="term" value="F:transferase activity"/>
    <property type="evidence" value="ECO:0007669"/>
    <property type="project" value="UniProtKB-KW"/>
</dbReference>
<dbReference type="PANTHER" id="PTHR12203">
    <property type="entry name" value="KDEL LYS-ASP-GLU-LEU CONTAINING - RELATED"/>
    <property type="match status" value="1"/>
</dbReference>
<accession>A0A7S4UG82</accession>
<dbReference type="Pfam" id="PF05686">
    <property type="entry name" value="Glyco_transf_90"/>
    <property type="match status" value="1"/>
</dbReference>
<feature type="domain" description="Glycosyl transferase CAP10" evidence="3">
    <location>
        <begin position="22"/>
        <end position="133"/>
    </location>
</feature>
<dbReference type="AlphaFoldDB" id="A0A7S4UG82"/>
<name>A0A7S4UG82_9EUKA</name>
<proteinExistence type="inferred from homology"/>
<reference evidence="4" key="1">
    <citation type="submission" date="2021-01" db="EMBL/GenBank/DDBJ databases">
        <authorList>
            <person name="Corre E."/>
            <person name="Pelletier E."/>
            <person name="Niang G."/>
            <person name="Scheremetjew M."/>
            <person name="Finn R."/>
            <person name="Kale V."/>
            <person name="Holt S."/>
            <person name="Cochrane G."/>
            <person name="Meng A."/>
            <person name="Brown T."/>
            <person name="Cohen L."/>
        </authorList>
    </citation>
    <scope>NUCLEOTIDE SEQUENCE</scope>
    <source>
        <strain evidence="4">SoJaBio B1-5/56/2</strain>
    </source>
</reference>
<evidence type="ECO:0000313" key="4">
    <source>
        <dbReference type="EMBL" id="CAE2330229.1"/>
    </source>
</evidence>
<dbReference type="EMBL" id="HBKR01033297">
    <property type="protein sequence ID" value="CAE2330229.1"/>
    <property type="molecule type" value="Transcribed_RNA"/>
</dbReference>
<comment type="similarity">
    <text evidence="1">Belongs to the glycosyltransferase 90 family.</text>
</comment>
<dbReference type="InterPro" id="IPR006598">
    <property type="entry name" value="CAP10"/>
</dbReference>
<dbReference type="PANTHER" id="PTHR12203:SF35">
    <property type="entry name" value="PROTEIN O-GLUCOSYLTRANSFERASE 1"/>
    <property type="match status" value="1"/>
</dbReference>
<evidence type="ECO:0000256" key="1">
    <source>
        <dbReference type="ARBA" id="ARBA00010118"/>
    </source>
</evidence>
<protein>
    <recommendedName>
        <fullName evidence="3">Glycosyl transferase CAP10 domain-containing protein</fullName>
    </recommendedName>
</protein>
<sequence length="279" mass="32500">MTSTNPLSLPVFPKVDPHWFSHCKYNLHLPGHTRGGYSRALQNLLPQLTTVLFWESPYKEYYYDWLSEGTHYVSVKPENLVQTVDFFLENDDKALQIAQNGSDFYEHFLNWEAIITYWEWLLLTYMRLSVAAPPDLSEHCSCTPSEPVKICDFCKKNRKVRTYRDHNRNNYRIDLANDVIDNIGFDNNNDNNNYDSNDPNVNIYLIKSIDPRVDAVIDMLMKNYTPSTSATITNTITTTTTTLTNTLANTTNSITRTITNNNMTNNFFSFFDNFWKMLF</sequence>